<dbReference type="Pfam" id="PF22691">
    <property type="entry name" value="Thiolase_C_1"/>
    <property type="match status" value="1"/>
</dbReference>
<protein>
    <submittedName>
        <fullName evidence="2">Lipid-transfer protein</fullName>
    </submittedName>
</protein>
<dbReference type="InterPro" id="IPR002155">
    <property type="entry name" value="Thiolase"/>
</dbReference>
<reference evidence="3" key="1">
    <citation type="journal article" date="2019" name="Int. J. Syst. Evol. Microbiol.">
        <title>The Global Catalogue of Microorganisms (GCM) 10K type strain sequencing project: providing services to taxonomists for standard genome sequencing and annotation.</title>
        <authorList>
            <consortium name="The Broad Institute Genomics Platform"/>
            <consortium name="The Broad Institute Genome Sequencing Center for Infectious Disease"/>
            <person name="Wu L."/>
            <person name="Ma J."/>
        </authorList>
    </citation>
    <scope>NUCLEOTIDE SEQUENCE [LARGE SCALE GENOMIC DNA]</scope>
    <source>
        <strain evidence="3">CGMCC 4.7641</strain>
    </source>
</reference>
<name>A0ABW5HKI6_9PSEU</name>
<dbReference type="Proteomes" id="UP001597483">
    <property type="component" value="Unassembled WGS sequence"/>
</dbReference>
<dbReference type="InterPro" id="IPR055140">
    <property type="entry name" value="Thiolase_C_2"/>
</dbReference>
<dbReference type="Gene3D" id="3.40.47.10">
    <property type="match status" value="1"/>
</dbReference>
<comment type="caution">
    <text evidence="2">The sequence shown here is derived from an EMBL/GenBank/DDBJ whole genome shotgun (WGS) entry which is preliminary data.</text>
</comment>
<feature type="domain" description="Thiolase C-terminal" evidence="1">
    <location>
        <begin position="244"/>
        <end position="367"/>
    </location>
</feature>
<sequence>MTCAIVGIGRTAFSNRSGRTTRAMAVSACREAVDDAGLTTADIDGLSTFMVYDSELPINVGYALGIDNLTWVNAMLGGGNLAVDQISTAAAVIEAGLATAVLVYRSLNGRSGHRFGTVDGPLKVPDNEQFDTQSGYLVPPNWFAMWARRHKHEFGTTAEDLGAISIQQRAHAARNEHAVRRDLLTMDDYLGSRWINEPFRVLDCTSEVDGAVAVLVVSEEIARNTKQPPVWLVDSVHSQSGCGWSQWDDMTKMYAATTGPELWKKTGLSPADIDVALMYDCFTYTVLAQMEGFGFAERGGVGDFYREGRATYGGDVVVNPHGGLLSEGYIHGFNHHYEAALQLRQAAGERQVDDAGLALVTAGGGPHGGAVVYSREHP</sequence>
<dbReference type="EMBL" id="JBHUKS010000033">
    <property type="protein sequence ID" value="MFD2473590.1"/>
    <property type="molecule type" value="Genomic_DNA"/>
</dbReference>
<keyword evidence="3" id="KW-1185">Reference proteome</keyword>
<evidence type="ECO:0000313" key="2">
    <source>
        <dbReference type="EMBL" id="MFD2473590.1"/>
    </source>
</evidence>
<organism evidence="2 3">
    <name type="scientific">Amycolatopsis silviterrae</name>
    <dbReference type="NCBI Taxonomy" id="1656914"/>
    <lineage>
        <taxon>Bacteria</taxon>
        <taxon>Bacillati</taxon>
        <taxon>Actinomycetota</taxon>
        <taxon>Actinomycetes</taxon>
        <taxon>Pseudonocardiales</taxon>
        <taxon>Pseudonocardiaceae</taxon>
        <taxon>Amycolatopsis</taxon>
    </lineage>
</organism>
<dbReference type="CDD" id="cd00829">
    <property type="entry name" value="SCP-x_thiolase"/>
    <property type="match status" value="1"/>
</dbReference>
<accession>A0ABW5HKI6</accession>
<gene>
    <name evidence="2" type="ORF">ACFSVL_39745</name>
</gene>
<proteinExistence type="predicted"/>
<dbReference type="PIRSF" id="PIRSF000429">
    <property type="entry name" value="Ac-CoA_Ac_transf"/>
    <property type="match status" value="1"/>
</dbReference>
<evidence type="ECO:0000259" key="1">
    <source>
        <dbReference type="Pfam" id="PF22691"/>
    </source>
</evidence>
<dbReference type="SUPFAM" id="SSF53901">
    <property type="entry name" value="Thiolase-like"/>
    <property type="match status" value="2"/>
</dbReference>
<dbReference type="InterPro" id="IPR016039">
    <property type="entry name" value="Thiolase-like"/>
</dbReference>
<dbReference type="PANTHER" id="PTHR42870">
    <property type="entry name" value="ACETYL-COA C-ACETYLTRANSFERASE"/>
    <property type="match status" value="1"/>
</dbReference>
<evidence type="ECO:0000313" key="3">
    <source>
        <dbReference type="Proteomes" id="UP001597483"/>
    </source>
</evidence>
<dbReference type="PANTHER" id="PTHR42870:SF1">
    <property type="entry name" value="NON-SPECIFIC LIPID-TRANSFER PROTEIN-LIKE 2"/>
    <property type="match status" value="1"/>
</dbReference>
<dbReference type="RefSeq" id="WP_378312192.1">
    <property type="nucleotide sequence ID" value="NZ_JBHUKS010000033.1"/>
</dbReference>